<proteinExistence type="predicted"/>
<dbReference type="EMBL" id="MK689364">
    <property type="protein sequence ID" value="QBZ70756.1"/>
    <property type="molecule type" value="Genomic_DNA"/>
</dbReference>
<evidence type="ECO:0000313" key="1">
    <source>
        <dbReference type="EMBL" id="QBZ70756.1"/>
    </source>
</evidence>
<reference evidence="1 2" key="1">
    <citation type="submission" date="2019-03" db="EMBL/GenBank/DDBJ databases">
        <authorList>
            <person name="Kim S.G."/>
            <person name="Park S.C."/>
        </authorList>
    </citation>
    <scope>NUCLEOTIDE SEQUENCE [LARGE SCALE GENOMIC DNA]</scope>
</reference>
<sequence length="172" mass="19474">MNAPAIVYLSRQGALHFDPESVGNKEHVVLNNPDGASVTVRSIGPLVYVVRFGDERKVTLVVFRLNPCYKARAVVIHDVKDAQSNQDLAVNIFSRMLSFDNNRMGNRDRNTLLPIVRQSCPINFSGKFCSPTKTLRYRLRNELLTITDPTDHETVLLRTGYVKMSRSIKDKL</sequence>
<keyword evidence="2" id="KW-1185">Reference proteome</keyword>
<protein>
    <submittedName>
        <fullName evidence="1">Uncharacterized protein</fullName>
    </submittedName>
</protein>
<organism evidence="1 2">
    <name type="scientific">Edwardsiella phage pEt-SU</name>
    <dbReference type="NCBI Taxonomy" id="2562142"/>
    <lineage>
        <taxon>Viruses</taxon>
        <taxon>Duplodnaviria</taxon>
        <taxon>Heunggongvirae</taxon>
        <taxon>Uroviricota</taxon>
        <taxon>Caudoviricetes</taxon>
        <taxon>Chimalliviridae</taxon>
        <taxon>Petsuvirus</taxon>
        <taxon>Petsuvirus pEtSU</taxon>
    </lineage>
</organism>
<gene>
    <name evidence="1" type="ORF">pETSU_175</name>
</gene>
<dbReference type="Proteomes" id="UP000297195">
    <property type="component" value="Segment"/>
</dbReference>
<accession>A0A4D6DY77</accession>
<evidence type="ECO:0000313" key="2">
    <source>
        <dbReference type="Proteomes" id="UP000297195"/>
    </source>
</evidence>
<name>A0A4D6DY77_9CAUD</name>